<reference evidence="2 3" key="1">
    <citation type="submission" date="2021-11" db="EMBL/GenBank/DDBJ databases">
        <authorList>
            <person name="Islam A."/>
            <person name="Islam S."/>
            <person name="Flora M.S."/>
            <person name="Rahman M."/>
            <person name="Ziaur R.M."/>
            <person name="Epstein J.H."/>
            <person name="Hassan M."/>
            <person name="Klassen M."/>
            <person name="Woodard K."/>
            <person name="Webb A."/>
            <person name="Webby R.J."/>
            <person name="El Zowalaty M.E."/>
        </authorList>
    </citation>
    <scope>NUCLEOTIDE SEQUENCE [LARGE SCALE GENOMIC DNA]</scope>
    <source>
        <strain evidence="2">Pf1</strain>
    </source>
</reference>
<feature type="compositionally biased region" description="Basic and acidic residues" evidence="1">
    <location>
        <begin position="327"/>
        <end position="340"/>
    </location>
</feature>
<protein>
    <submittedName>
        <fullName evidence="2">Uncharacterized protein</fullName>
    </submittedName>
</protein>
<comment type="caution">
    <text evidence="2">The sequence shown here is derived from an EMBL/GenBank/DDBJ whole genome shotgun (WGS) entry which is preliminary data.</text>
</comment>
<accession>A0ABN8CAE4</accession>
<evidence type="ECO:0000256" key="1">
    <source>
        <dbReference type="SAM" id="MobiDB-lite"/>
    </source>
</evidence>
<name>A0ABN8CAE4_9STRA</name>
<dbReference type="EMBL" id="CAKLBC010001322">
    <property type="protein sequence ID" value="CAH0491065.1"/>
    <property type="molecule type" value="Genomic_DNA"/>
</dbReference>
<sequence>MVKGQQSDEDQVHVEASASSDGDSDWSGRIRASIARLMEIDGINMDPESSAKIAEKAKARMVEQAFNERVDQLEAATVTAHKEYSDRLRHVYSASTAKKMKLTSAEPLRTTAMQSRNDYEALDALAMAAASGARHVNEQAASMNSMKGKNAKRTYSLLRNSLPLRDRASKHICFQWFGNYSSKLTTNLLHDCLRLSLGDGAATKRSPIQVHDPTLAQAVDKLTNKLMQLLVQLEAASDAAATVESIMAAVATIASETTEMGRVEETALARIMEIEEHRLQIMQGLLEYAKRKEEWKHDQEETKDSVVDTFASTSLSSDTNANDTEADEKHIDTHTETLEH</sequence>
<gene>
    <name evidence="2" type="ORF">PFR001_LOCUS6353</name>
</gene>
<feature type="compositionally biased region" description="Low complexity" evidence="1">
    <location>
        <begin position="16"/>
        <end position="27"/>
    </location>
</feature>
<feature type="compositionally biased region" description="Basic and acidic residues" evidence="1">
    <location>
        <begin position="296"/>
        <end position="306"/>
    </location>
</feature>
<feature type="compositionally biased region" description="Polar residues" evidence="1">
    <location>
        <begin position="310"/>
        <end position="323"/>
    </location>
</feature>
<feature type="region of interest" description="Disordered" evidence="1">
    <location>
        <begin position="296"/>
        <end position="340"/>
    </location>
</feature>
<proteinExistence type="predicted"/>
<dbReference type="Proteomes" id="UP001157938">
    <property type="component" value="Unassembled WGS sequence"/>
</dbReference>
<organism evidence="2 3">
    <name type="scientific">Peronospora farinosa</name>
    <dbReference type="NCBI Taxonomy" id="134698"/>
    <lineage>
        <taxon>Eukaryota</taxon>
        <taxon>Sar</taxon>
        <taxon>Stramenopiles</taxon>
        <taxon>Oomycota</taxon>
        <taxon>Peronosporomycetes</taxon>
        <taxon>Peronosporales</taxon>
        <taxon>Peronosporaceae</taxon>
        <taxon>Peronospora</taxon>
    </lineage>
</organism>
<feature type="region of interest" description="Disordered" evidence="1">
    <location>
        <begin position="1"/>
        <end position="27"/>
    </location>
</feature>
<evidence type="ECO:0000313" key="3">
    <source>
        <dbReference type="Proteomes" id="UP001157938"/>
    </source>
</evidence>
<keyword evidence="3" id="KW-1185">Reference proteome</keyword>
<evidence type="ECO:0000313" key="2">
    <source>
        <dbReference type="EMBL" id="CAH0491065.1"/>
    </source>
</evidence>